<evidence type="ECO:0000256" key="3">
    <source>
        <dbReference type="ARBA" id="ARBA00022475"/>
    </source>
</evidence>
<dbReference type="InterPro" id="IPR008995">
    <property type="entry name" value="Mo/tungstate-bd_C_term_dom"/>
</dbReference>
<dbReference type="CDD" id="cd03259">
    <property type="entry name" value="ABC_Carb_Solutes_like"/>
    <property type="match status" value="1"/>
</dbReference>
<dbReference type="InterPro" id="IPR015853">
    <property type="entry name" value="ABC_transpr_FbpC"/>
</dbReference>
<feature type="domain" description="ABC transporter" evidence="10">
    <location>
        <begin position="6"/>
        <end position="235"/>
    </location>
</feature>
<dbReference type="InterPro" id="IPR027417">
    <property type="entry name" value="P-loop_NTPase"/>
</dbReference>
<dbReference type="InterPro" id="IPR003439">
    <property type="entry name" value="ABC_transporter-like_ATP-bd"/>
</dbReference>
<dbReference type="GO" id="GO:0005524">
    <property type="term" value="F:ATP binding"/>
    <property type="evidence" value="ECO:0007669"/>
    <property type="project" value="UniProtKB-KW"/>
</dbReference>
<dbReference type="Pfam" id="PF08402">
    <property type="entry name" value="TOBE_2"/>
    <property type="match status" value="1"/>
</dbReference>
<keyword evidence="3" id="KW-1003">Cell membrane</keyword>
<dbReference type="PROSITE" id="PS50893">
    <property type="entry name" value="ABC_TRANSPORTER_2"/>
    <property type="match status" value="1"/>
</dbReference>
<name>A0ABY3PST5_9CYAN</name>
<evidence type="ECO:0000256" key="6">
    <source>
        <dbReference type="ARBA" id="ARBA00022840"/>
    </source>
</evidence>
<dbReference type="Gene3D" id="3.40.50.300">
    <property type="entry name" value="P-loop containing nucleotide triphosphate hydrolases"/>
    <property type="match status" value="1"/>
</dbReference>
<evidence type="ECO:0000256" key="8">
    <source>
        <dbReference type="ARBA" id="ARBA00023065"/>
    </source>
</evidence>
<dbReference type="Pfam" id="PF00005">
    <property type="entry name" value="ABC_tran"/>
    <property type="match status" value="1"/>
</dbReference>
<dbReference type="RefSeq" id="WP_230844132.1">
    <property type="nucleotide sequence ID" value="NZ_CP063845.1"/>
</dbReference>
<evidence type="ECO:0000313" key="11">
    <source>
        <dbReference type="EMBL" id="UFP96800.1"/>
    </source>
</evidence>
<reference evidence="11 12" key="1">
    <citation type="journal article" date="2021" name="Genome Biol. Evol.">
        <title>Complete Genome Sequencing of a Novel Gloeobacter Species from a Waterfall Cave in Mexico.</title>
        <authorList>
            <person name="Saw J.H."/>
            <person name="Cardona T."/>
            <person name="Montejano G."/>
        </authorList>
    </citation>
    <scope>NUCLEOTIDE SEQUENCE [LARGE SCALE GENOMIC DNA]</scope>
    <source>
        <strain evidence="11">MG652769</strain>
    </source>
</reference>
<dbReference type="EMBL" id="CP063845">
    <property type="protein sequence ID" value="UFP96800.1"/>
    <property type="molecule type" value="Genomic_DNA"/>
</dbReference>
<proteinExistence type="predicted"/>
<evidence type="ECO:0000256" key="4">
    <source>
        <dbReference type="ARBA" id="ARBA00022496"/>
    </source>
</evidence>
<protein>
    <submittedName>
        <fullName evidence="11">ABC transporter ATP-binding protein</fullName>
    </submittedName>
</protein>
<comment type="subcellular location">
    <subcellularLocation>
        <location evidence="1">Cell inner membrane</location>
        <topology evidence="1">Peripheral membrane protein</topology>
    </subcellularLocation>
</comment>
<dbReference type="PANTHER" id="PTHR42781:SF4">
    <property type="entry name" value="SPERMIDINE_PUTRESCINE IMPORT ATP-BINDING PROTEIN POTA"/>
    <property type="match status" value="1"/>
</dbReference>
<dbReference type="Proteomes" id="UP001054846">
    <property type="component" value="Chromosome"/>
</dbReference>
<dbReference type="InterPro" id="IPR013611">
    <property type="entry name" value="Transp-assoc_OB_typ2"/>
</dbReference>
<dbReference type="InterPro" id="IPR017871">
    <property type="entry name" value="ABC_transporter-like_CS"/>
</dbReference>
<accession>A0ABY3PST5</accession>
<dbReference type="PROSITE" id="PS00211">
    <property type="entry name" value="ABC_TRANSPORTER_1"/>
    <property type="match status" value="1"/>
</dbReference>
<gene>
    <name evidence="11" type="ORF">ISF26_11570</name>
</gene>
<keyword evidence="2" id="KW-0813">Transport</keyword>
<evidence type="ECO:0000313" key="12">
    <source>
        <dbReference type="Proteomes" id="UP001054846"/>
    </source>
</evidence>
<dbReference type="PANTHER" id="PTHR42781">
    <property type="entry name" value="SPERMIDINE/PUTRESCINE IMPORT ATP-BINDING PROTEIN POTA"/>
    <property type="match status" value="1"/>
</dbReference>
<evidence type="ECO:0000259" key="10">
    <source>
        <dbReference type="PROSITE" id="PS50893"/>
    </source>
</evidence>
<evidence type="ECO:0000256" key="9">
    <source>
        <dbReference type="ARBA" id="ARBA00023136"/>
    </source>
</evidence>
<keyword evidence="8" id="KW-0406">Ion transport</keyword>
<dbReference type="InterPro" id="IPR050093">
    <property type="entry name" value="ABC_SmlMolc_Importer"/>
</dbReference>
<dbReference type="SUPFAM" id="SSF50331">
    <property type="entry name" value="MOP-like"/>
    <property type="match status" value="1"/>
</dbReference>
<evidence type="ECO:0000256" key="5">
    <source>
        <dbReference type="ARBA" id="ARBA00022741"/>
    </source>
</evidence>
<keyword evidence="12" id="KW-1185">Reference proteome</keyword>
<keyword evidence="4" id="KW-0410">Iron transport</keyword>
<dbReference type="SMART" id="SM00382">
    <property type="entry name" value="AAA"/>
    <property type="match status" value="1"/>
</dbReference>
<dbReference type="InterPro" id="IPR003593">
    <property type="entry name" value="AAA+_ATPase"/>
</dbReference>
<keyword evidence="9" id="KW-0472">Membrane</keyword>
<evidence type="ECO:0000256" key="1">
    <source>
        <dbReference type="ARBA" id="ARBA00004417"/>
    </source>
</evidence>
<sequence>MSEPLLVLDQLTKGYARGQSALAGVSLALEAGEILAVLGPSGCGKTTLLRLVAGFEVPDAGSIRFSGQTIAAAGYCLNPERRGIGMVFQDFALFPHLSVAQNIGFGLKNPAPKRIAELLELVGLAGERERYPHQISGGQQQRVALARALAPEPRLVLLDEPFSNLDYSVRIALREEVRTILQKTRTAAIFVTHDCAEALSLGDRIAVLNGGALEQWDTPERLYRAPRSRFVARFVGRANVLAARRTPAGWRSELGMLPFEPEAGAAEVEIAVYPEAVRCEPAADGAAVIVAATFLGREYGYTLKLPTGGIWQVYQADAHPLPPGTPVHLHFDPQDAHVLPPRPI</sequence>
<keyword evidence="7" id="KW-0408">Iron</keyword>
<organism evidence="11 12">
    <name type="scientific">Gloeobacter morelensis MG652769</name>
    <dbReference type="NCBI Taxonomy" id="2781736"/>
    <lineage>
        <taxon>Bacteria</taxon>
        <taxon>Bacillati</taxon>
        <taxon>Cyanobacteriota</taxon>
        <taxon>Cyanophyceae</taxon>
        <taxon>Gloeobacterales</taxon>
        <taxon>Gloeobacteraceae</taxon>
        <taxon>Gloeobacter</taxon>
        <taxon>Gloeobacter morelensis</taxon>
    </lineage>
</organism>
<evidence type="ECO:0000256" key="2">
    <source>
        <dbReference type="ARBA" id="ARBA00022448"/>
    </source>
</evidence>
<keyword evidence="6 11" id="KW-0067">ATP-binding</keyword>
<keyword evidence="5" id="KW-0547">Nucleotide-binding</keyword>
<evidence type="ECO:0000256" key="7">
    <source>
        <dbReference type="ARBA" id="ARBA00023004"/>
    </source>
</evidence>
<dbReference type="SUPFAM" id="SSF52540">
    <property type="entry name" value="P-loop containing nucleoside triphosphate hydrolases"/>
    <property type="match status" value="1"/>
</dbReference>